<evidence type="ECO:0000313" key="2">
    <source>
        <dbReference type="Proteomes" id="UP000316665"/>
    </source>
</evidence>
<sequence length="64" mass="7093">MADIKVFFMVEPSKVGDLEFLKQTGHPAQSTNPHPGVGYALRYYRNGKDARIAGICGMPEVINR</sequence>
<protein>
    <submittedName>
        <fullName evidence="1">Uncharacterized protein</fullName>
    </submittedName>
</protein>
<dbReference type="EMBL" id="CP041185">
    <property type="protein sequence ID" value="QDG69417.1"/>
    <property type="molecule type" value="Genomic_DNA"/>
</dbReference>
<gene>
    <name evidence="1" type="ORF">FJQ89_02560</name>
</gene>
<dbReference type="AlphaFoldDB" id="A0A4Y6RAC9"/>
<dbReference type="Proteomes" id="UP000316665">
    <property type="component" value="Chromosome"/>
</dbReference>
<proteinExistence type="predicted"/>
<dbReference type="RefSeq" id="WP_141168906.1">
    <property type="nucleotide sequence ID" value="NZ_CP041185.1"/>
</dbReference>
<name>A0A4Y6RAC9_9BURK</name>
<dbReference type="KEGG" id="jas:FJQ89_02560"/>
<reference evidence="1 2" key="1">
    <citation type="submission" date="2019-06" db="EMBL/GenBank/DDBJ databases">
        <title>Complete genome sequence of Janthinobacterium sp. SNU WT3 isolated from diseased rainbow trout.</title>
        <authorList>
            <person name="Oh W.T."/>
            <person name="Park S.C."/>
        </authorList>
    </citation>
    <scope>NUCLEOTIDE SEQUENCE [LARGE SCALE GENOMIC DNA]</scope>
    <source>
        <strain evidence="1 2">SNU WT3</strain>
    </source>
</reference>
<organism evidence="1 2">
    <name type="scientific">Janthinobacterium tructae</name>
    <dbReference type="NCBI Taxonomy" id="2590869"/>
    <lineage>
        <taxon>Bacteria</taxon>
        <taxon>Pseudomonadati</taxon>
        <taxon>Pseudomonadota</taxon>
        <taxon>Betaproteobacteria</taxon>
        <taxon>Burkholderiales</taxon>
        <taxon>Oxalobacteraceae</taxon>
        <taxon>Janthinobacterium</taxon>
    </lineage>
</organism>
<keyword evidence="2" id="KW-1185">Reference proteome</keyword>
<evidence type="ECO:0000313" key="1">
    <source>
        <dbReference type="EMBL" id="QDG69417.1"/>
    </source>
</evidence>
<accession>A0A4Y6RAC9</accession>